<feature type="region of interest" description="Disordered" evidence="1">
    <location>
        <begin position="201"/>
        <end position="224"/>
    </location>
</feature>
<feature type="region of interest" description="Disordered" evidence="1">
    <location>
        <begin position="70"/>
        <end position="137"/>
    </location>
</feature>
<gene>
    <name evidence="2" type="ORF">BGW36DRAFT_354170</name>
</gene>
<dbReference type="EMBL" id="JAJTJA010000001">
    <property type="protein sequence ID" value="KAH8705774.1"/>
    <property type="molecule type" value="Genomic_DNA"/>
</dbReference>
<evidence type="ECO:0000313" key="2">
    <source>
        <dbReference type="EMBL" id="KAH8705774.1"/>
    </source>
</evidence>
<evidence type="ECO:0000313" key="3">
    <source>
        <dbReference type="Proteomes" id="UP001201262"/>
    </source>
</evidence>
<accession>A0AAD4Q445</accession>
<keyword evidence="3" id="KW-1185">Reference proteome</keyword>
<comment type="caution">
    <text evidence="2">The sequence shown here is derived from an EMBL/GenBank/DDBJ whole genome shotgun (WGS) entry which is preliminary data.</text>
</comment>
<dbReference type="AlphaFoldDB" id="A0AAD4Q445"/>
<evidence type="ECO:0000256" key="1">
    <source>
        <dbReference type="SAM" id="MobiDB-lite"/>
    </source>
</evidence>
<reference evidence="2" key="1">
    <citation type="submission" date="2021-12" db="EMBL/GenBank/DDBJ databases">
        <title>Convergent genome expansion in fungi linked to evolution of root-endophyte symbiosis.</title>
        <authorList>
            <consortium name="DOE Joint Genome Institute"/>
            <person name="Ke Y.-H."/>
            <person name="Bonito G."/>
            <person name="Liao H.-L."/>
            <person name="Looney B."/>
            <person name="Rojas-Flechas A."/>
            <person name="Nash J."/>
            <person name="Hameed K."/>
            <person name="Schadt C."/>
            <person name="Martin F."/>
            <person name="Crous P.W."/>
            <person name="Miettinen O."/>
            <person name="Magnuson J.K."/>
            <person name="Labbe J."/>
            <person name="Jacobson D."/>
            <person name="Doktycz M.J."/>
            <person name="Veneault-Fourrey C."/>
            <person name="Kuo A."/>
            <person name="Mondo S."/>
            <person name="Calhoun S."/>
            <person name="Riley R."/>
            <person name="Ohm R."/>
            <person name="LaButti K."/>
            <person name="Andreopoulos B."/>
            <person name="Pangilinan J."/>
            <person name="Nolan M."/>
            <person name="Tritt A."/>
            <person name="Clum A."/>
            <person name="Lipzen A."/>
            <person name="Daum C."/>
            <person name="Barry K."/>
            <person name="Grigoriev I.V."/>
            <person name="Vilgalys R."/>
        </authorList>
    </citation>
    <scope>NUCLEOTIDE SEQUENCE</scope>
    <source>
        <strain evidence="2">PMI_201</strain>
    </source>
</reference>
<sequence>MHELLGMKKNIPREDCTPIFVEYNSQTLPSTAQVTSFHVDQVERQGSRRQNSSESRLTAGLSYQYYNGRNNRDIVKSTQPPSPTHSDPFDEELPNDFKPNCCSLDRKQASYRPRTSLRGKEGTSRREKLARQAATDTRHGYGKVKNVQWQPFPVWAGVRRKDPQLVLALPPTLPGNDKRTSFQTHADYLTFRFNHLQYEPPELTTTPLSKNRSRSTTEHTLQSSDTMPPIVRIQHPLRDQIEAIRQVEEALSGPEIDASFRDEFVAWSQKLVNLNFLTRVHAMAPDPDGGLKITEKDSHRIADWAIEVGTRISERKNMIYNAISTAEDIREEFLAMTARVNFNTATLAECEKSYQTMRVIMQTQCSTPSMYKIVALDRFISLYSISLFDPFKDFKFRFTIVEDAPPYDKVEIPLDVATPLEALMRVLKEMFAYYGDLINLVEIIRHDFFESLEERIPGASDRALSLVTAAGPPNLI</sequence>
<dbReference type="GeneID" id="70243784"/>
<protein>
    <submittedName>
        <fullName evidence="2">Uncharacterized protein</fullName>
    </submittedName>
</protein>
<dbReference type="RefSeq" id="XP_046078395.1">
    <property type="nucleotide sequence ID" value="XM_046213497.1"/>
</dbReference>
<dbReference type="Proteomes" id="UP001201262">
    <property type="component" value="Unassembled WGS sequence"/>
</dbReference>
<proteinExistence type="predicted"/>
<organism evidence="2 3">
    <name type="scientific">Talaromyces proteolyticus</name>
    <dbReference type="NCBI Taxonomy" id="1131652"/>
    <lineage>
        <taxon>Eukaryota</taxon>
        <taxon>Fungi</taxon>
        <taxon>Dikarya</taxon>
        <taxon>Ascomycota</taxon>
        <taxon>Pezizomycotina</taxon>
        <taxon>Eurotiomycetes</taxon>
        <taxon>Eurotiomycetidae</taxon>
        <taxon>Eurotiales</taxon>
        <taxon>Trichocomaceae</taxon>
        <taxon>Talaromyces</taxon>
        <taxon>Talaromyces sect. Bacilispori</taxon>
    </lineage>
</organism>
<name>A0AAD4Q445_9EURO</name>
<feature type="compositionally biased region" description="Basic and acidic residues" evidence="1">
    <location>
        <begin position="118"/>
        <end position="130"/>
    </location>
</feature>